<protein>
    <submittedName>
        <fullName evidence="3">Tricorn protease C1 domain-containing protein</fullName>
    </submittedName>
</protein>
<reference evidence="3 4" key="1">
    <citation type="submission" date="2016-09" db="EMBL/GenBank/DDBJ databases">
        <authorList>
            <person name="Capua I."/>
            <person name="De Benedictis P."/>
            <person name="Joannis T."/>
            <person name="Lombin L.H."/>
            <person name="Cattoli G."/>
        </authorList>
    </citation>
    <scope>NUCLEOTIDE SEQUENCE [LARGE SCALE GENOMIC DNA]</scope>
    <source>
        <strain evidence="3 4">A7P-90m</strain>
    </source>
</reference>
<accession>A0A1G6RZP5</accession>
<dbReference type="RefSeq" id="WP_092440629.1">
    <property type="nucleotide sequence ID" value="NZ_FMYP01000083.1"/>
</dbReference>
<dbReference type="InterPro" id="IPR005151">
    <property type="entry name" value="Tail-specific_protease"/>
</dbReference>
<dbReference type="InterPro" id="IPR029045">
    <property type="entry name" value="ClpP/crotonase-like_dom_sf"/>
</dbReference>
<feature type="chain" id="PRO_5011443407" evidence="1">
    <location>
        <begin position="25"/>
        <end position="360"/>
    </location>
</feature>
<evidence type="ECO:0000313" key="3">
    <source>
        <dbReference type="EMBL" id="SDD09435.1"/>
    </source>
</evidence>
<keyword evidence="3" id="KW-0378">Hydrolase</keyword>
<dbReference type="AlphaFoldDB" id="A0A1G6RZP5"/>
<dbReference type="Pfam" id="PF03572">
    <property type="entry name" value="Peptidase_S41"/>
    <property type="match status" value="1"/>
</dbReference>
<proteinExistence type="predicted"/>
<dbReference type="EMBL" id="FMYP01000083">
    <property type="protein sequence ID" value="SDD09435.1"/>
    <property type="molecule type" value="Genomic_DNA"/>
</dbReference>
<keyword evidence="1" id="KW-0732">Signal</keyword>
<organism evidence="3 4">
    <name type="scientific">Williamwhitmania taraxaci</name>
    <dbReference type="NCBI Taxonomy" id="1640674"/>
    <lineage>
        <taxon>Bacteria</taxon>
        <taxon>Pseudomonadati</taxon>
        <taxon>Bacteroidota</taxon>
        <taxon>Bacteroidia</taxon>
        <taxon>Bacteroidales</taxon>
        <taxon>Williamwhitmaniaceae</taxon>
        <taxon>Williamwhitmania</taxon>
    </lineage>
</organism>
<dbReference type="Proteomes" id="UP000199452">
    <property type="component" value="Unassembled WGS sequence"/>
</dbReference>
<dbReference type="GO" id="GO:0006508">
    <property type="term" value="P:proteolysis"/>
    <property type="evidence" value="ECO:0007669"/>
    <property type="project" value="UniProtKB-KW"/>
</dbReference>
<dbReference type="GO" id="GO:0008236">
    <property type="term" value="F:serine-type peptidase activity"/>
    <property type="evidence" value="ECO:0007669"/>
    <property type="project" value="InterPro"/>
</dbReference>
<dbReference type="Gene3D" id="3.30.750.44">
    <property type="match status" value="1"/>
</dbReference>
<gene>
    <name evidence="3" type="ORF">SAMN05216323_108313</name>
</gene>
<sequence length="360" mass="41068">MSRCFVSRGLLLLSFIFIINSAKGQVASLSKPEKTFEEAWFFVYNNYAFLKEKGINWDKSYSRFRIKVTAKTTDDSLFSFLSQMLTPLNDGHVTLRGNNERKFSANRPSRLVEEFHTPDLRKKVWTMVDSSLAEAGFGPLQYLGREYNGKPLFTYTTNGKIGYMRFTRCFWTMWNMNSFVVNSYLNTIMSTFEGMESVIVDVRFNIGGEDRFSFNVAGRFTDKRILALVKQTRIEGMPAFTYPEERYIKPKGRKPFCGKVVVLTNDRTASAADVFALAMRQLPNVTIVGEPSEGIFSDMYSTRLPNGWHISLSNQRYFSPHMISYEGVGVPVDIVAKNSVVDLESNSDPVLKKALEVLQK</sequence>
<feature type="domain" description="Tail specific protease" evidence="2">
    <location>
        <begin position="113"/>
        <end position="337"/>
    </location>
</feature>
<dbReference type="Gene3D" id="3.90.226.10">
    <property type="entry name" value="2-enoyl-CoA Hydratase, Chain A, domain 1"/>
    <property type="match status" value="1"/>
</dbReference>
<name>A0A1G6RZP5_9BACT</name>
<dbReference type="SUPFAM" id="SSF52096">
    <property type="entry name" value="ClpP/crotonase"/>
    <property type="match status" value="1"/>
</dbReference>
<feature type="signal peptide" evidence="1">
    <location>
        <begin position="1"/>
        <end position="24"/>
    </location>
</feature>
<dbReference type="InterPro" id="IPR028204">
    <property type="entry name" value="Tricorn_C1"/>
</dbReference>
<dbReference type="CDD" id="cd07563">
    <property type="entry name" value="Peptidase_S41_IRBP"/>
    <property type="match status" value="1"/>
</dbReference>
<dbReference type="PANTHER" id="PTHR11261:SF3">
    <property type="entry name" value="RETINOL-BINDING PROTEIN 3"/>
    <property type="match status" value="1"/>
</dbReference>
<evidence type="ECO:0000259" key="2">
    <source>
        <dbReference type="SMART" id="SM00245"/>
    </source>
</evidence>
<evidence type="ECO:0000256" key="1">
    <source>
        <dbReference type="SAM" id="SignalP"/>
    </source>
</evidence>
<dbReference type="SMART" id="SM00245">
    <property type="entry name" value="TSPc"/>
    <property type="match status" value="1"/>
</dbReference>
<evidence type="ECO:0000313" key="4">
    <source>
        <dbReference type="Proteomes" id="UP000199452"/>
    </source>
</evidence>
<dbReference type="Pfam" id="PF14684">
    <property type="entry name" value="Tricorn_C1"/>
    <property type="match status" value="1"/>
</dbReference>
<dbReference type="PANTHER" id="PTHR11261">
    <property type="entry name" value="INTERPHOTORECEPTOR RETINOID-BINDING PROTEIN"/>
    <property type="match status" value="1"/>
</dbReference>
<keyword evidence="4" id="KW-1185">Reference proteome</keyword>
<dbReference type="STRING" id="1640674.SAMN05216323_108313"/>
<keyword evidence="3" id="KW-0645">Protease</keyword>
<dbReference type="OrthoDB" id="6397760at2"/>